<dbReference type="InterPro" id="IPR056884">
    <property type="entry name" value="NPHP3-like_N"/>
</dbReference>
<feature type="compositionally biased region" description="Basic residues" evidence="3">
    <location>
        <begin position="324"/>
        <end position="336"/>
    </location>
</feature>
<dbReference type="Proteomes" id="UP000016922">
    <property type="component" value="Unassembled WGS sequence"/>
</dbReference>
<sequence length="1326" mass="150223">MSRTFKLPNPFRRSTRQPESESQIPSSEGYSPEDHLPRVTFPDGVKTLRDCTDASVDICFVHGLTGNRESTWTADGQTVPWPQSLLPPTLERARILTWGYDAYIVPKSVASSNRLLDHATNLLNHITTNRAINKALSRPIIFVAHSLGGLVCKEAILASRNNPEHHLKDVFTNTKAVIFMGTPHTGSWMADWAKIPASALGIVKSTNKSLLKILETDDQLLESLQVRFLSMIRDLQPRRLEVTCFFEELPLLGFGKVVEKNSATFAGYNPISIHANHRNMVKFSSADETGFTSVLGELIRWESEISNLRLSTTAPTDRGSEKSKVHRITAHKRRRANTGLSDSAAGSQGVMDLDQMVQHAIHKASNTDDPKDPTLPSALFGLPNDERAQAAALKCVKALRLEESVKQIAHCRAMSQSLRNMDLDYGILIIALTQVEEQLRQHETEVKSTYSSAVARCLTSLSFSEMGAREANIEGPTQNTCKWIYNNPKFRQWESQINTLLWIKGKPGSGKSTLMKSLHKKRILEQEQRAENPKTTSSSLSTIHLSFFFNARGSAIEKTPIGLYKTLFYGLLRCIPLVMCEFIPAFIDKEFCTQNSNISWQMTELADAVHSIIGKTQPNNIEIMIDALDECEDDEVRSAIRRFESSMTNAQVSGAMLKVCWSSRYYPHISLKSQHGLELRLDKENDRDIRRYVEKEMQAGIHASLLPIMEDLISSANGVFLWAVLVTKRLLKAIDQGKDDVELRRLLNSIPPKLDDLFDDIFKNEEDSTARWQDLARMAQYIFCAFRPLTIEEFFTAMTLQSTSKVGRLRELELVGDACDRLEKRIGYVSGGLFEVARAKGTTRVQIIHESVREFFLGPKGLTLLQYSSRETFIVYGHKQLTSTCFKALLSTEFDSVTMRPKLSGPVLLSDTLEFFSMPWNRPRNRFLEDYVQNHVFEHFDLVRGMFGNDASAYSPFESMKVRQRVLENFLRLCCLQLMEHQALPARYNAHLQKVFINPLAFNFQTNDLAILMTFLENLSTNSFFFDAREIYMFKKDHDAVGRNRFIALFYVCRQSNPCLQDMASPELSESFNKTCNFCQYGKNGLDDDSKAPDKSSLCFMFGMTFGGLGKRWLSPKSILDEMLRKQGDDSPVGERRPVFLTGTGITIKEDLDEINDLRDWVNVFKPFSKTRLHGYPNSTTLCMVLEIPKRERSQTCPSKYSEVDDLVGCAVGAMPQNWFHPQERRRDWELFEADTDTDEDYESDSDHIYGYDSRPAPASTPSSDSSSSDESDGRAQNRGLLEGGNGPSPIDSLRSINLELQNFGTQIFPQHAVMKQRKRYQHCVE</sequence>
<dbReference type="Pfam" id="PF24883">
    <property type="entry name" value="NPHP3_N"/>
    <property type="match status" value="1"/>
</dbReference>
<protein>
    <submittedName>
        <fullName evidence="7">Alpha/beta-Hydrolase</fullName>
    </submittedName>
</protein>
<reference evidence="7 8" key="1">
    <citation type="journal article" date="2013" name="BMC Genomics">
        <title>Genomics-driven discovery of the pneumocandin biosynthetic gene cluster in the fungus Glarea lozoyensis.</title>
        <authorList>
            <person name="Chen L."/>
            <person name="Yue Q."/>
            <person name="Zhang X."/>
            <person name="Xiang M."/>
            <person name="Wang C."/>
            <person name="Li S."/>
            <person name="Che Y."/>
            <person name="Ortiz-Lopez F.J."/>
            <person name="Bills G.F."/>
            <person name="Liu X."/>
            <person name="An Z."/>
        </authorList>
    </citation>
    <scope>NUCLEOTIDE SEQUENCE [LARGE SCALE GENOMIC DNA]</scope>
    <source>
        <strain evidence="8">ATCC 20868 / MF5171</strain>
    </source>
</reference>
<dbReference type="OrthoDB" id="427518at2759"/>
<evidence type="ECO:0000259" key="5">
    <source>
        <dbReference type="Pfam" id="PF22939"/>
    </source>
</evidence>
<dbReference type="SUPFAM" id="SSF52540">
    <property type="entry name" value="P-loop containing nucleoside triphosphate hydrolases"/>
    <property type="match status" value="1"/>
</dbReference>
<dbReference type="InterPro" id="IPR027417">
    <property type="entry name" value="P-loop_NTPase"/>
</dbReference>
<evidence type="ECO:0000256" key="1">
    <source>
        <dbReference type="ARBA" id="ARBA00007920"/>
    </source>
</evidence>
<comment type="similarity">
    <text evidence="1">Belongs to the putative lipase ROG1 family.</text>
</comment>
<feature type="compositionally biased region" description="Low complexity" evidence="3">
    <location>
        <begin position="1253"/>
        <end position="1269"/>
    </location>
</feature>
<dbReference type="KEGG" id="glz:GLAREA_04892"/>
<accession>S3D7W1</accession>
<dbReference type="EMBL" id="KE145369">
    <property type="protein sequence ID" value="EPE28101.1"/>
    <property type="molecule type" value="Genomic_DNA"/>
</dbReference>
<keyword evidence="7" id="KW-0378">Hydrolase</keyword>
<organism evidence="7 8">
    <name type="scientific">Glarea lozoyensis (strain ATCC 20868 / MF5171)</name>
    <dbReference type="NCBI Taxonomy" id="1116229"/>
    <lineage>
        <taxon>Eukaryota</taxon>
        <taxon>Fungi</taxon>
        <taxon>Dikarya</taxon>
        <taxon>Ascomycota</taxon>
        <taxon>Pezizomycotina</taxon>
        <taxon>Leotiomycetes</taxon>
        <taxon>Helotiales</taxon>
        <taxon>Helotiaceae</taxon>
        <taxon>Glarea</taxon>
    </lineage>
</organism>
<feature type="region of interest" description="Disordered" evidence="3">
    <location>
        <begin position="1"/>
        <end position="38"/>
    </location>
</feature>
<feature type="region of interest" description="Disordered" evidence="3">
    <location>
        <begin position="1236"/>
        <end position="1293"/>
    </location>
</feature>
<evidence type="ECO:0000259" key="4">
    <source>
        <dbReference type="Pfam" id="PF05057"/>
    </source>
</evidence>
<dbReference type="Gene3D" id="3.40.50.300">
    <property type="entry name" value="P-loop containing nucleotide triphosphate hydrolases"/>
    <property type="match status" value="1"/>
</dbReference>
<gene>
    <name evidence="7" type="ORF">GLAREA_04892</name>
</gene>
<dbReference type="PANTHER" id="PTHR10039">
    <property type="entry name" value="AMELOGENIN"/>
    <property type="match status" value="1"/>
</dbReference>
<dbReference type="Pfam" id="PF05057">
    <property type="entry name" value="DUF676"/>
    <property type="match status" value="1"/>
</dbReference>
<feature type="region of interest" description="Disordered" evidence="3">
    <location>
        <begin position="312"/>
        <end position="345"/>
    </location>
</feature>
<keyword evidence="8" id="KW-1185">Reference proteome</keyword>
<dbReference type="InterPro" id="IPR029058">
    <property type="entry name" value="AB_hydrolase_fold"/>
</dbReference>
<dbReference type="HOGENOM" id="CLU_259435_0_0_1"/>
<dbReference type="RefSeq" id="XP_008085460.1">
    <property type="nucleotide sequence ID" value="XM_008087269.1"/>
</dbReference>
<evidence type="ECO:0000259" key="6">
    <source>
        <dbReference type="Pfam" id="PF24883"/>
    </source>
</evidence>
<dbReference type="GeneID" id="19463947"/>
<dbReference type="PANTHER" id="PTHR10039:SF5">
    <property type="entry name" value="NACHT DOMAIN-CONTAINING PROTEIN"/>
    <property type="match status" value="1"/>
</dbReference>
<feature type="domain" description="GPI inositol-deacylase winged helix" evidence="5">
    <location>
        <begin position="777"/>
        <end position="857"/>
    </location>
</feature>
<feature type="domain" description="Nephrocystin 3-like N-terminal" evidence="6">
    <location>
        <begin position="479"/>
        <end position="664"/>
    </location>
</feature>
<dbReference type="Pfam" id="PF22939">
    <property type="entry name" value="WHD_GPIID"/>
    <property type="match status" value="1"/>
</dbReference>
<name>S3D7W1_GLAL2</name>
<evidence type="ECO:0000313" key="7">
    <source>
        <dbReference type="EMBL" id="EPE28101.1"/>
    </source>
</evidence>
<dbReference type="SUPFAM" id="SSF53474">
    <property type="entry name" value="alpha/beta-Hydrolases"/>
    <property type="match status" value="1"/>
</dbReference>
<dbReference type="Gene3D" id="3.40.50.1820">
    <property type="entry name" value="alpha/beta hydrolase"/>
    <property type="match status" value="1"/>
</dbReference>
<evidence type="ECO:0000256" key="2">
    <source>
        <dbReference type="ARBA" id="ARBA00022737"/>
    </source>
</evidence>
<proteinExistence type="inferred from homology"/>
<dbReference type="GO" id="GO:0016787">
    <property type="term" value="F:hydrolase activity"/>
    <property type="evidence" value="ECO:0007669"/>
    <property type="project" value="UniProtKB-KW"/>
</dbReference>
<dbReference type="InterPro" id="IPR007751">
    <property type="entry name" value="DUF676_lipase-like"/>
</dbReference>
<feature type="domain" description="DUF676" evidence="4">
    <location>
        <begin position="122"/>
        <end position="193"/>
    </location>
</feature>
<evidence type="ECO:0000256" key="3">
    <source>
        <dbReference type="SAM" id="MobiDB-lite"/>
    </source>
</evidence>
<dbReference type="InterPro" id="IPR054471">
    <property type="entry name" value="GPIID_WHD"/>
</dbReference>
<dbReference type="eggNOG" id="KOG2029">
    <property type="taxonomic scope" value="Eukaryota"/>
</dbReference>
<keyword evidence="2" id="KW-0677">Repeat</keyword>
<evidence type="ECO:0000313" key="8">
    <source>
        <dbReference type="Proteomes" id="UP000016922"/>
    </source>
</evidence>